<reference evidence="1" key="1">
    <citation type="journal article" date="2021" name="Proc. Natl. Acad. Sci. U.S.A.">
        <title>A Catalog of Tens of Thousands of Viruses from Human Metagenomes Reveals Hidden Associations with Chronic Diseases.</title>
        <authorList>
            <person name="Tisza M.J."/>
            <person name="Buck C.B."/>
        </authorList>
    </citation>
    <scope>NUCLEOTIDE SEQUENCE</scope>
    <source>
        <strain evidence="1">CtoNH1</strain>
    </source>
</reference>
<sequence length="52" mass="5984">MKKTENKSVQLNLRITDVQAEFLDELVSMGIGKTRSSIIQYLISKEMVLKKK</sequence>
<proteinExistence type="predicted"/>
<name>A0A8S5QRG1_9CAUD</name>
<organism evidence="1">
    <name type="scientific">Myoviridae sp. ctoNH1</name>
    <dbReference type="NCBI Taxonomy" id="2826695"/>
    <lineage>
        <taxon>Viruses</taxon>
        <taxon>Duplodnaviria</taxon>
        <taxon>Heunggongvirae</taxon>
        <taxon>Uroviricota</taxon>
        <taxon>Caudoviricetes</taxon>
    </lineage>
</organism>
<protein>
    <submittedName>
        <fullName evidence="1">Uncharacterized protein</fullName>
    </submittedName>
</protein>
<dbReference type="EMBL" id="BK015718">
    <property type="protein sequence ID" value="DAE21855.1"/>
    <property type="molecule type" value="Genomic_DNA"/>
</dbReference>
<accession>A0A8S5QRG1</accession>
<evidence type="ECO:0000313" key="1">
    <source>
        <dbReference type="EMBL" id="DAE21855.1"/>
    </source>
</evidence>